<dbReference type="Proteomes" id="UP001619887">
    <property type="component" value="Unassembled WGS sequence"/>
</dbReference>
<protein>
    <submittedName>
        <fullName evidence="1">Uncharacterized protein</fullName>
    </submittedName>
</protein>
<accession>A0ABD2HNL4</accession>
<reference evidence="1 2" key="1">
    <citation type="journal article" date="2022" name="G3 (Bethesda)">
        <title>Evaluating Illumina-, Nanopore-, and PacBio-based genome assembly strategies with the bald notothen, Trematomus borchgrevinki.</title>
        <authorList>
            <person name="Rayamajhi N."/>
            <person name="Cheng C.C."/>
            <person name="Catchen J.M."/>
        </authorList>
    </citation>
    <scope>NUCLEOTIDE SEQUENCE [LARGE SCALE GENOMIC DNA]</scope>
    <source>
        <strain evidence="1">AGRC-2024</strain>
    </source>
</reference>
<reference evidence="1 2" key="2">
    <citation type="journal article" date="2024" name="G3 (Bethesda)">
        <title>The genome of the cryopelagic Antarctic bald notothen, Trematomus borchgrevinki.</title>
        <authorList>
            <person name="Rayamajhi N."/>
            <person name="Rivera-Colon A.G."/>
            <person name="Minhas B.F."/>
            <person name="Cheng C.C."/>
            <person name="Catchen J.M."/>
        </authorList>
    </citation>
    <scope>NUCLEOTIDE SEQUENCE [LARGE SCALE GENOMIC DNA]</scope>
    <source>
        <strain evidence="1">AGRC-2024</strain>
    </source>
</reference>
<dbReference type="EMBL" id="JBIYXZ010002068">
    <property type="protein sequence ID" value="KAL3067460.1"/>
    <property type="molecule type" value="Genomic_DNA"/>
</dbReference>
<organism evidence="1 2">
    <name type="scientific">Pagothenia borchgrevinki</name>
    <name type="common">Bald rockcod</name>
    <name type="synonym">Trematomus borchgrevinki</name>
    <dbReference type="NCBI Taxonomy" id="8213"/>
    <lineage>
        <taxon>Eukaryota</taxon>
        <taxon>Metazoa</taxon>
        <taxon>Chordata</taxon>
        <taxon>Craniata</taxon>
        <taxon>Vertebrata</taxon>
        <taxon>Euteleostomi</taxon>
        <taxon>Actinopterygii</taxon>
        <taxon>Neopterygii</taxon>
        <taxon>Teleostei</taxon>
        <taxon>Neoteleostei</taxon>
        <taxon>Acanthomorphata</taxon>
        <taxon>Eupercaria</taxon>
        <taxon>Perciformes</taxon>
        <taxon>Notothenioidei</taxon>
        <taxon>Nototheniidae</taxon>
        <taxon>Pagothenia</taxon>
    </lineage>
</organism>
<evidence type="ECO:0000313" key="2">
    <source>
        <dbReference type="Proteomes" id="UP001619887"/>
    </source>
</evidence>
<name>A0ABD2HNL4_PAGBO</name>
<gene>
    <name evidence="1" type="ORF">OYC64_017231</name>
</gene>
<dbReference type="AlphaFoldDB" id="A0ABD2HNL4"/>
<evidence type="ECO:0000313" key="1">
    <source>
        <dbReference type="EMBL" id="KAL3067460.1"/>
    </source>
</evidence>
<sequence length="85" mass="9502">MSLAHPAFSTSSPGTPSFDFWLKVAVFSKQCSTFNTKQVIFQPYLNKPNPKALTEALKGEQPICVQSKQGDVLRLRCRDRVSQPC</sequence>
<comment type="caution">
    <text evidence="1">The sequence shown here is derived from an EMBL/GenBank/DDBJ whole genome shotgun (WGS) entry which is preliminary data.</text>
</comment>
<keyword evidence="2" id="KW-1185">Reference proteome</keyword>
<proteinExistence type="predicted"/>